<sequence length="414" mass="44895">MKVGWDLKATWKWINAYRPSDGTVICKLDGRSSLPFKTILREFISDSYAIHETRRNVKSSIWVGCRGMEWILSCLEDIRDWVPSHVLLCKRFRENGKLLEFCERSNKAGLFVAMAVYFGGSRRGCIMKPASSNRAGGLCFRKSLGIFALVLNRYLWPKIMVVEQKSKNFENFGTISGLNRFHEDPSDQGRSVEVLQLGPQTKIPDSALASDNVSVISGNVSVKHGRSTRAFKFELSLAVLALRVCKPEDVRRVVTCLGDFVSPTTATVPEFEASLQVASVKLGFLGELDGDHPRTDGCTMTHFSSAVSHFSEGSDPHGSSEKSLMVFPGTDEMGGVLTRSDGCGGQGGAVDGLSVDPKSSGAEVGCMGFSVTVVDDPAEDFPNSGDVFTSSGQPVNGEPSSSPSLLVSGFSDMF</sequence>
<dbReference type="EnsemblPlants" id="QL01p051853:mrna">
    <property type="protein sequence ID" value="QL01p051853:mrna"/>
    <property type="gene ID" value="QL01p051853"/>
</dbReference>
<dbReference type="EMBL" id="LRBV02000001">
    <property type="status" value="NOT_ANNOTATED_CDS"/>
    <property type="molecule type" value="Genomic_DNA"/>
</dbReference>
<reference evidence="2 3" key="1">
    <citation type="journal article" date="2016" name="G3 (Bethesda)">
        <title>First Draft Assembly and Annotation of the Genome of a California Endemic Oak Quercus lobata Nee (Fagaceae).</title>
        <authorList>
            <person name="Sork V.L."/>
            <person name="Fitz-Gibbon S.T."/>
            <person name="Puiu D."/>
            <person name="Crepeau M."/>
            <person name="Gugger P.F."/>
            <person name="Sherman R."/>
            <person name="Stevens K."/>
            <person name="Langley C.H."/>
            <person name="Pellegrini M."/>
            <person name="Salzberg S.L."/>
        </authorList>
    </citation>
    <scope>NUCLEOTIDE SEQUENCE [LARGE SCALE GENOMIC DNA]</scope>
    <source>
        <strain evidence="2 3">cv. SW786</strain>
    </source>
</reference>
<proteinExistence type="predicted"/>
<reference evidence="2" key="2">
    <citation type="submission" date="2021-01" db="UniProtKB">
        <authorList>
            <consortium name="EnsemblPlants"/>
        </authorList>
    </citation>
    <scope>IDENTIFICATION</scope>
</reference>
<feature type="region of interest" description="Disordered" evidence="1">
    <location>
        <begin position="380"/>
        <end position="404"/>
    </location>
</feature>
<keyword evidence="3" id="KW-1185">Reference proteome</keyword>
<dbReference type="Gramene" id="QL01p051853:mrna">
    <property type="protein sequence ID" value="QL01p051853:mrna"/>
    <property type="gene ID" value="QL01p051853"/>
</dbReference>
<protein>
    <submittedName>
        <fullName evidence="2">Uncharacterized protein</fullName>
    </submittedName>
</protein>
<evidence type="ECO:0000313" key="2">
    <source>
        <dbReference type="EnsemblPlants" id="QL01p051853:mrna"/>
    </source>
</evidence>
<dbReference type="InParanoid" id="A0A7N2KR07"/>
<name>A0A7N2KR07_QUELO</name>
<accession>A0A7N2KR07</accession>
<dbReference type="AlphaFoldDB" id="A0A7N2KR07"/>
<evidence type="ECO:0000313" key="3">
    <source>
        <dbReference type="Proteomes" id="UP000594261"/>
    </source>
</evidence>
<organism evidence="2 3">
    <name type="scientific">Quercus lobata</name>
    <name type="common">Valley oak</name>
    <dbReference type="NCBI Taxonomy" id="97700"/>
    <lineage>
        <taxon>Eukaryota</taxon>
        <taxon>Viridiplantae</taxon>
        <taxon>Streptophyta</taxon>
        <taxon>Embryophyta</taxon>
        <taxon>Tracheophyta</taxon>
        <taxon>Spermatophyta</taxon>
        <taxon>Magnoliopsida</taxon>
        <taxon>eudicotyledons</taxon>
        <taxon>Gunneridae</taxon>
        <taxon>Pentapetalae</taxon>
        <taxon>rosids</taxon>
        <taxon>fabids</taxon>
        <taxon>Fagales</taxon>
        <taxon>Fagaceae</taxon>
        <taxon>Quercus</taxon>
    </lineage>
</organism>
<evidence type="ECO:0000256" key="1">
    <source>
        <dbReference type="SAM" id="MobiDB-lite"/>
    </source>
</evidence>
<dbReference type="Proteomes" id="UP000594261">
    <property type="component" value="Chromosome 1"/>
</dbReference>